<name>A0ABC8LJJ0_ERUVS</name>
<keyword evidence="1" id="KW-0479">Metal-binding</keyword>
<organism evidence="8 9">
    <name type="scientific">Eruca vesicaria subsp. sativa</name>
    <name type="common">Garden rocket</name>
    <name type="synonym">Eruca sativa</name>
    <dbReference type="NCBI Taxonomy" id="29727"/>
    <lineage>
        <taxon>Eukaryota</taxon>
        <taxon>Viridiplantae</taxon>
        <taxon>Streptophyta</taxon>
        <taxon>Embryophyta</taxon>
        <taxon>Tracheophyta</taxon>
        <taxon>Spermatophyta</taxon>
        <taxon>Magnoliopsida</taxon>
        <taxon>eudicotyledons</taxon>
        <taxon>Gunneridae</taxon>
        <taxon>Pentapetalae</taxon>
        <taxon>rosids</taxon>
        <taxon>malvids</taxon>
        <taxon>Brassicales</taxon>
        <taxon>Brassicaceae</taxon>
        <taxon>Brassiceae</taxon>
        <taxon>Eruca</taxon>
    </lineage>
</organism>
<feature type="domain" description="MYND-type" evidence="7">
    <location>
        <begin position="126"/>
        <end position="163"/>
    </location>
</feature>
<evidence type="ECO:0000313" key="9">
    <source>
        <dbReference type="Proteomes" id="UP001642260"/>
    </source>
</evidence>
<dbReference type="GO" id="GO:0008270">
    <property type="term" value="F:zinc ion binding"/>
    <property type="evidence" value="ECO:0007669"/>
    <property type="project" value="UniProtKB-KW"/>
</dbReference>
<dbReference type="PROSITE" id="PS50865">
    <property type="entry name" value="ZF_MYND_2"/>
    <property type="match status" value="1"/>
</dbReference>
<feature type="transmembrane region" description="Helical" evidence="6">
    <location>
        <begin position="6"/>
        <end position="27"/>
    </location>
</feature>
<sequence>MLQPRGADIPLLFLVLVVFPVVAYILLGKWSDSSEKRGRANLLAQMAAEEALMAEMEVNVNRGVRFEAVATENRGLRTKTKAAVSAASGAVRDDIVAGVSGTVAEQRFESVAATPGVPVNNEFHVCARCFNPAKTRCSRCKSVRYCSGQCQIIHWRLAHKDECIPVETCSSSSEMGSFENDSVLHDHNIDSTMYSNSTKQKAKGKNSKSSVEFENLGTSTPQVNTQRRKSLGKPDSSKSTRESFSGKAVLLLEITRRVTLDISQKNCSVLLKVFMVLEI</sequence>
<dbReference type="Proteomes" id="UP001642260">
    <property type="component" value="Unassembled WGS sequence"/>
</dbReference>
<evidence type="ECO:0000313" key="8">
    <source>
        <dbReference type="EMBL" id="CAH8383842.1"/>
    </source>
</evidence>
<dbReference type="Pfam" id="PF01753">
    <property type="entry name" value="zf-MYND"/>
    <property type="match status" value="1"/>
</dbReference>
<protein>
    <recommendedName>
        <fullName evidence="7">MYND-type domain-containing protein</fullName>
    </recommendedName>
</protein>
<evidence type="ECO:0000256" key="5">
    <source>
        <dbReference type="SAM" id="MobiDB-lite"/>
    </source>
</evidence>
<dbReference type="SUPFAM" id="SSF144232">
    <property type="entry name" value="HIT/MYND zinc finger-like"/>
    <property type="match status" value="1"/>
</dbReference>
<keyword evidence="3" id="KW-0862">Zinc</keyword>
<evidence type="ECO:0000259" key="7">
    <source>
        <dbReference type="PROSITE" id="PS50865"/>
    </source>
</evidence>
<dbReference type="FunFam" id="6.10.140.2220:FF:000006">
    <property type="entry name" value="Ubiquitin carboxyl-terminal hydrolase 15"/>
    <property type="match status" value="1"/>
</dbReference>
<dbReference type="AlphaFoldDB" id="A0ABC8LJJ0"/>
<dbReference type="InterPro" id="IPR002893">
    <property type="entry name" value="Znf_MYND"/>
</dbReference>
<dbReference type="Gene3D" id="6.10.140.2220">
    <property type="match status" value="1"/>
</dbReference>
<comment type="caution">
    <text evidence="8">The sequence shown here is derived from an EMBL/GenBank/DDBJ whole genome shotgun (WGS) entry which is preliminary data.</text>
</comment>
<accession>A0ABC8LJJ0</accession>
<evidence type="ECO:0000256" key="6">
    <source>
        <dbReference type="SAM" id="Phobius"/>
    </source>
</evidence>
<feature type="compositionally biased region" description="Polar residues" evidence="5">
    <location>
        <begin position="207"/>
        <end position="225"/>
    </location>
</feature>
<reference evidence="8 9" key="1">
    <citation type="submission" date="2022-03" db="EMBL/GenBank/DDBJ databases">
        <authorList>
            <person name="Macdonald S."/>
            <person name="Ahmed S."/>
            <person name="Newling K."/>
        </authorList>
    </citation>
    <scope>NUCLEOTIDE SEQUENCE [LARGE SCALE GENOMIC DNA]</scope>
</reference>
<keyword evidence="9" id="KW-1185">Reference proteome</keyword>
<keyword evidence="2 4" id="KW-0863">Zinc-finger</keyword>
<keyword evidence="6" id="KW-1133">Transmembrane helix</keyword>
<evidence type="ECO:0000256" key="1">
    <source>
        <dbReference type="ARBA" id="ARBA00022723"/>
    </source>
</evidence>
<dbReference type="EMBL" id="CAKOAT010597376">
    <property type="protein sequence ID" value="CAH8383842.1"/>
    <property type="molecule type" value="Genomic_DNA"/>
</dbReference>
<keyword evidence="6" id="KW-0812">Transmembrane</keyword>
<gene>
    <name evidence="8" type="ORF">ERUC_LOCUS36325</name>
</gene>
<keyword evidence="6" id="KW-0472">Membrane</keyword>
<evidence type="ECO:0000256" key="3">
    <source>
        <dbReference type="ARBA" id="ARBA00022833"/>
    </source>
</evidence>
<proteinExistence type="predicted"/>
<evidence type="ECO:0000256" key="2">
    <source>
        <dbReference type="ARBA" id="ARBA00022771"/>
    </source>
</evidence>
<evidence type="ECO:0000256" key="4">
    <source>
        <dbReference type="PROSITE-ProRule" id="PRU00134"/>
    </source>
</evidence>
<feature type="region of interest" description="Disordered" evidence="5">
    <location>
        <begin position="194"/>
        <end position="241"/>
    </location>
</feature>